<dbReference type="EMBL" id="JAHLQT010022636">
    <property type="protein sequence ID" value="KAG7166156.1"/>
    <property type="molecule type" value="Genomic_DNA"/>
</dbReference>
<evidence type="ECO:0000313" key="2">
    <source>
        <dbReference type="EMBL" id="KAG7166156.1"/>
    </source>
</evidence>
<proteinExistence type="predicted"/>
<evidence type="ECO:0000313" key="3">
    <source>
        <dbReference type="Proteomes" id="UP000747542"/>
    </source>
</evidence>
<keyword evidence="1" id="KW-0175">Coiled coil</keyword>
<sequence>MFLRQMSSTDSSDDHALADTVPLGRGVLGMDHSLQRSLATYRYENALVKTELSAALERHAREMEELRLKYETLMKGNERQRLATEKELSEVQDTQAEKQWRLQQTNLQLQQKIKVLEEDVEAGNRTQDKLMKEKTQVEEELQQHKLSHQTKLQAIKQEKNQLSETVDVLRGELDKERTTVRELTTTLNSERHQQQLIKAS</sequence>
<organism evidence="2 3">
    <name type="scientific">Homarus americanus</name>
    <name type="common">American lobster</name>
    <dbReference type="NCBI Taxonomy" id="6706"/>
    <lineage>
        <taxon>Eukaryota</taxon>
        <taxon>Metazoa</taxon>
        <taxon>Ecdysozoa</taxon>
        <taxon>Arthropoda</taxon>
        <taxon>Crustacea</taxon>
        <taxon>Multicrustacea</taxon>
        <taxon>Malacostraca</taxon>
        <taxon>Eumalacostraca</taxon>
        <taxon>Eucarida</taxon>
        <taxon>Decapoda</taxon>
        <taxon>Pleocyemata</taxon>
        <taxon>Astacidea</taxon>
        <taxon>Nephropoidea</taxon>
        <taxon>Nephropidae</taxon>
        <taxon>Homarus</taxon>
    </lineage>
</organism>
<feature type="coiled-coil region" evidence="1">
    <location>
        <begin position="49"/>
        <end position="76"/>
    </location>
</feature>
<name>A0A8J5JYX9_HOMAM</name>
<evidence type="ECO:0000256" key="1">
    <source>
        <dbReference type="SAM" id="Coils"/>
    </source>
</evidence>
<keyword evidence="3" id="KW-1185">Reference proteome</keyword>
<accession>A0A8J5JYX9</accession>
<feature type="coiled-coil region" evidence="1">
    <location>
        <begin position="106"/>
        <end position="172"/>
    </location>
</feature>
<comment type="caution">
    <text evidence="2">The sequence shown here is derived from an EMBL/GenBank/DDBJ whole genome shotgun (WGS) entry which is preliminary data.</text>
</comment>
<gene>
    <name evidence="2" type="ORF">Hamer_G010974</name>
</gene>
<dbReference type="AlphaFoldDB" id="A0A8J5JYX9"/>
<dbReference type="Proteomes" id="UP000747542">
    <property type="component" value="Unassembled WGS sequence"/>
</dbReference>
<reference evidence="2" key="1">
    <citation type="journal article" date="2021" name="Sci. Adv.">
        <title>The American lobster genome reveals insights on longevity, neural, and immune adaptations.</title>
        <authorList>
            <person name="Polinski J.M."/>
            <person name="Zimin A.V."/>
            <person name="Clark K.F."/>
            <person name="Kohn A.B."/>
            <person name="Sadowski N."/>
            <person name="Timp W."/>
            <person name="Ptitsyn A."/>
            <person name="Khanna P."/>
            <person name="Romanova D.Y."/>
            <person name="Williams P."/>
            <person name="Greenwood S.J."/>
            <person name="Moroz L.L."/>
            <person name="Walt D.R."/>
            <person name="Bodnar A.G."/>
        </authorList>
    </citation>
    <scope>NUCLEOTIDE SEQUENCE</scope>
    <source>
        <strain evidence="2">GMGI-L3</strain>
    </source>
</reference>
<protein>
    <submittedName>
        <fullName evidence="2">Uncharacterized protein</fullName>
    </submittedName>
</protein>